<feature type="domain" description="Methyltransferase type 11" evidence="1">
    <location>
        <begin position="48"/>
        <end position="143"/>
    </location>
</feature>
<evidence type="ECO:0000259" key="1">
    <source>
        <dbReference type="Pfam" id="PF08241"/>
    </source>
</evidence>
<comment type="caution">
    <text evidence="2">The sequence shown here is derived from an EMBL/GenBank/DDBJ whole genome shotgun (WGS) entry which is preliminary data.</text>
</comment>
<dbReference type="GO" id="GO:0032259">
    <property type="term" value="P:methylation"/>
    <property type="evidence" value="ECO:0007669"/>
    <property type="project" value="UniProtKB-KW"/>
</dbReference>
<gene>
    <name evidence="2" type="ORF">I4J89_37795</name>
</gene>
<dbReference type="EMBL" id="JADQTO010000025">
    <property type="protein sequence ID" value="MBG0567217.1"/>
    <property type="molecule type" value="Genomic_DNA"/>
</dbReference>
<dbReference type="RefSeq" id="WP_196418980.1">
    <property type="nucleotide sequence ID" value="NZ_JADQTO010000025.1"/>
</dbReference>
<keyword evidence="3" id="KW-1185">Reference proteome</keyword>
<dbReference type="CDD" id="cd02440">
    <property type="entry name" value="AdoMet_MTases"/>
    <property type="match status" value="1"/>
</dbReference>
<evidence type="ECO:0000313" key="3">
    <source>
        <dbReference type="Proteomes" id="UP000598146"/>
    </source>
</evidence>
<dbReference type="Pfam" id="PF08241">
    <property type="entry name" value="Methyltransf_11"/>
    <property type="match status" value="1"/>
</dbReference>
<dbReference type="Proteomes" id="UP000598146">
    <property type="component" value="Unassembled WGS sequence"/>
</dbReference>
<name>A0A931CGN2_9ACTN</name>
<dbReference type="InterPro" id="IPR013216">
    <property type="entry name" value="Methyltransf_11"/>
</dbReference>
<accession>A0A931CGN2</accession>
<keyword evidence="2" id="KW-0489">Methyltransferase</keyword>
<proteinExistence type="predicted"/>
<dbReference type="AlphaFoldDB" id="A0A931CGN2"/>
<reference evidence="2" key="1">
    <citation type="submission" date="2020-11" db="EMBL/GenBank/DDBJ databases">
        <title>Isolation and identification of active actinomycetes.</title>
        <authorList>
            <person name="Sun X."/>
        </authorList>
    </citation>
    <scope>NUCLEOTIDE SEQUENCE</scope>
    <source>
        <strain evidence="2">NEAU-A11</strain>
    </source>
</reference>
<organism evidence="2 3">
    <name type="scientific">Actinoplanes aureus</name>
    <dbReference type="NCBI Taxonomy" id="2792083"/>
    <lineage>
        <taxon>Bacteria</taxon>
        <taxon>Bacillati</taxon>
        <taxon>Actinomycetota</taxon>
        <taxon>Actinomycetes</taxon>
        <taxon>Micromonosporales</taxon>
        <taxon>Micromonosporaceae</taxon>
        <taxon>Actinoplanes</taxon>
    </lineage>
</organism>
<dbReference type="InterPro" id="IPR029063">
    <property type="entry name" value="SAM-dependent_MTases_sf"/>
</dbReference>
<evidence type="ECO:0000313" key="2">
    <source>
        <dbReference type="EMBL" id="MBG0567217.1"/>
    </source>
</evidence>
<dbReference type="PANTHER" id="PTHR43591">
    <property type="entry name" value="METHYLTRANSFERASE"/>
    <property type="match status" value="1"/>
</dbReference>
<keyword evidence="2" id="KW-0808">Transferase</keyword>
<sequence length="182" mass="19622">MSDQQAAPRFDRRASAAYDRRARRMLGGLYRRVTSEVTAAASVGATVLDIGTGPGELLNRLAARRPDLALTGLDLSPEMLAIARRSAASPSIGFEVADVAALPRPDDSADVIVSTLSAHEWPQPERAAAELARVLRPGGRLLIYDFRFVRLGPLTDALAQRFAGVRRDALHPLSLVMRLSAP</sequence>
<protein>
    <submittedName>
        <fullName evidence="2">Class I SAM-dependent methyltransferase</fullName>
    </submittedName>
</protein>
<dbReference type="GO" id="GO:0008757">
    <property type="term" value="F:S-adenosylmethionine-dependent methyltransferase activity"/>
    <property type="evidence" value="ECO:0007669"/>
    <property type="project" value="InterPro"/>
</dbReference>
<dbReference type="Gene3D" id="3.40.50.150">
    <property type="entry name" value="Vaccinia Virus protein VP39"/>
    <property type="match status" value="1"/>
</dbReference>
<dbReference type="SUPFAM" id="SSF53335">
    <property type="entry name" value="S-adenosyl-L-methionine-dependent methyltransferases"/>
    <property type="match status" value="1"/>
</dbReference>